<dbReference type="AlphaFoldDB" id="A0A927AZN9"/>
<dbReference type="RefSeq" id="WP_191038458.1">
    <property type="nucleotide sequence ID" value="NZ_JACXAA010000002.1"/>
</dbReference>
<evidence type="ECO:0000313" key="1">
    <source>
        <dbReference type="EMBL" id="MBD2752841.1"/>
    </source>
</evidence>
<accession>A0A927AZN9</accession>
<organism evidence="1 2">
    <name type="scientific">Spirosoma validum</name>
    <dbReference type="NCBI Taxonomy" id="2771355"/>
    <lineage>
        <taxon>Bacteria</taxon>
        <taxon>Pseudomonadati</taxon>
        <taxon>Bacteroidota</taxon>
        <taxon>Cytophagia</taxon>
        <taxon>Cytophagales</taxon>
        <taxon>Cytophagaceae</taxon>
        <taxon>Spirosoma</taxon>
    </lineage>
</organism>
<reference evidence="1" key="1">
    <citation type="submission" date="2020-09" db="EMBL/GenBank/DDBJ databases">
        <authorList>
            <person name="Kim M.K."/>
        </authorList>
    </citation>
    <scope>NUCLEOTIDE SEQUENCE</scope>
    <source>
        <strain evidence="1">BT704</strain>
    </source>
</reference>
<evidence type="ECO:0000313" key="2">
    <source>
        <dbReference type="Proteomes" id="UP000653797"/>
    </source>
</evidence>
<proteinExistence type="predicted"/>
<dbReference type="EMBL" id="JACXAA010000002">
    <property type="protein sequence ID" value="MBD2752841.1"/>
    <property type="molecule type" value="Genomic_DNA"/>
</dbReference>
<dbReference type="Pfam" id="PF10009">
    <property type="entry name" value="DUF2252"/>
    <property type="match status" value="1"/>
</dbReference>
<protein>
    <submittedName>
        <fullName evidence="1">DUF2252 family protein</fullName>
    </submittedName>
</protein>
<dbReference type="Proteomes" id="UP000653797">
    <property type="component" value="Unassembled WGS sequence"/>
</dbReference>
<name>A0A927AZN9_9BACT</name>
<gene>
    <name evidence="1" type="ORF">IC230_08070</name>
</gene>
<comment type="caution">
    <text evidence="1">The sequence shown here is derived from an EMBL/GenBank/DDBJ whole genome shotgun (WGS) entry which is preliminary data.</text>
</comment>
<dbReference type="PANTHER" id="PTHR39441:SF1">
    <property type="entry name" value="DUF2252 DOMAIN-CONTAINING PROTEIN"/>
    <property type="match status" value="1"/>
</dbReference>
<keyword evidence="2" id="KW-1185">Reference proteome</keyword>
<dbReference type="PANTHER" id="PTHR39441">
    <property type="entry name" value="DUF2252 DOMAIN-CONTAINING PROTEIN"/>
    <property type="match status" value="1"/>
</dbReference>
<dbReference type="InterPro" id="IPR018721">
    <property type="entry name" value="DUF2252"/>
</dbReference>
<sequence length="404" mass="45811">MTTSSVPERILSFNSDRNPALLTGKYSAMRESAFRFFRGTSHLFNNDIPATSFIWESPQTWNVGDLHIENFGSFKADNRVPYFDLNDFDECILAPNLADLARLTCSVYVAADSLNLNAAEVDHLAKKLIISYASTLSLGYIRPLEQETATGIIRHFLRSVQFRKRRPFLKRFVTYRKHHIRFKKSNLHVRPIDEDTKTQIASLLTNWAEGQPDPDFFNVLDVAHRVVGTGSLGIDRFIVLVGHSLKPGKQFLLDVKRALPSTLQMRLASRQPYWSNEAERVVEVQKRMQAASPALLYPLTLPNGSYVLRELQPIEDKITLAGLIGKHKKVESLIATMGQLCAWSHLRSSGRQGSAIADELIAFGLDLDAWQQLLIDYAYAYARQVKADYTTYCQAYDDEFFKVG</sequence>